<gene>
    <name evidence="1" type="ORF">M9H77_13083</name>
</gene>
<dbReference type="Proteomes" id="UP001060085">
    <property type="component" value="Linkage Group LG03"/>
</dbReference>
<keyword evidence="2" id="KW-1185">Reference proteome</keyword>
<proteinExistence type="predicted"/>
<name>A0ACC0BJC2_CATRO</name>
<sequence length="181" mass="20643">MGGMEIIPVVFHDIGWGSSLIVNKSFYPMILYEFYANLQMGRVQPGGNVITSRVNGKNIVFDDKLSNSILETPEDGIYSLGHKSSITNIHSFVMLAMYEHREVNFGFIAIEHILATQSSLIKCLPYGHFLTKVFQHFKITFFGPNDHIRICKIYNQNTFKRMGFSRNEDGRLIRGGQEEDS</sequence>
<protein>
    <submittedName>
        <fullName evidence="1">Uncharacterized protein</fullName>
    </submittedName>
</protein>
<evidence type="ECO:0000313" key="1">
    <source>
        <dbReference type="EMBL" id="KAI5672719.1"/>
    </source>
</evidence>
<comment type="caution">
    <text evidence="1">The sequence shown here is derived from an EMBL/GenBank/DDBJ whole genome shotgun (WGS) entry which is preliminary data.</text>
</comment>
<accession>A0ACC0BJC2</accession>
<organism evidence="1 2">
    <name type="scientific">Catharanthus roseus</name>
    <name type="common">Madagascar periwinkle</name>
    <name type="synonym">Vinca rosea</name>
    <dbReference type="NCBI Taxonomy" id="4058"/>
    <lineage>
        <taxon>Eukaryota</taxon>
        <taxon>Viridiplantae</taxon>
        <taxon>Streptophyta</taxon>
        <taxon>Embryophyta</taxon>
        <taxon>Tracheophyta</taxon>
        <taxon>Spermatophyta</taxon>
        <taxon>Magnoliopsida</taxon>
        <taxon>eudicotyledons</taxon>
        <taxon>Gunneridae</taxon>
        <taxon>Pentapetalae</taxon>
        <taxon>asterids</taxon>
        <taxon>lamiids</taxon>
        <taxon>Gentianales</taxon>
        <taxon>Apocynaceae</taxon>
        <taxon>Rauvolfioideae</taxon>
        <taxon>Vinceae</taxon>
        <taxon>Catharanthinae</taxon>
        <taxon>Catharanthus</taxon>
    </lineage>
</organism>
<evidence type="ECO:0000313" key="2">
    <source>
        <dbReference type="Proteomes" id="UP001060085"/>
    </source>
</evidence>
<dbReference type="EMBL" id="CM044703">
    <property type="protein sequence ID" value="KAI5672719.1"/>
    <property type="molecule type" value="Genomic_DNA"/>
</dbReference>
<reference evidence="2" key="1">
    <citation type="journal article" date="2023" name="Nat. Plants">
        <title>Single-cell RNA sequencing provides a high-resolution roadmap for understanding the multicellular compartmentation of specialized metabolism.</title>
        <authorList>
            <person name="Sun S."/>
            <person name="Shen X."/>
            <person name="Li Y."/>
            <person name="Li Y."/>
            <person name="Wang S."/>
            <person name="Li R."/>
            <person name="Zhang H."/>
            <person name="Shen G."/>
            <person name="Guo B."/>
            <person name="Wei J."/>
            <person name="Xu J."/>
            <person name="St-Pierre B."/>
            <person name="Chen S."/>
            <person name="Sun C."/>
        </authorList>
    </citation>
    <scope>NUCLEOTIDE SEQUENCE [LARGE SCALE GENOMIC DNA]</scope>
</reference>